<gene>
    <name evidence="2" type="ORF">JYB87_14060</name>
</gene>
<sequence>MKTLVSALALTGVMVVGQAQAAVYHGNDSCNISLNYDVTLQQQQLRVAEKNNELYRIDGDKLFVNGKQVSLNHKQQQLLQDYRTGLSAQIPKVVTLLDNAMDLATDAVGSSLTPLLGDSGTEKLNGALEKLHQRINDAAYQRGDVYYIGASDDSLDQVFGDEFENDIEQVVMSSIGNIMVNIGQSMINSDGGSFEEKMEAFGEKMERLGDDIEARMEVRSSEIERNADELCESFAELQKLEAKVQQQIPELEDYTLISKRH</sequence>
<reference evidence="2 3" key="1">
    <citation type="submission" date="2021-03" db="EMBL/GenBank/DDBJ databases">
        <title>Novel species identification of genus Shewanella.</title>
        <authorList>
            <person name="Liu G."/>
            <person name="Zhang Q."/>
        </authorList>
    </citation>
    <scope>NUCLEOTIDE SEQUENCE [LARGE SCALE GENOMIC DNA]</scope>
    <source>
        <strain evidence="2 3">FJAT-51800</strain>
    </source>
</reference>
<proteinExistence type="predicted"/>
<protein>
    <submittedName>
        <fullName evidence="2">YggN family protein</fullName>
    </submittedName>
</protein>
<accession>A0ABX7QNC0</accession>
<dbReference type="InterPro" id="IPR021307">
    <property type="entry name" value="DUF2884"/>
</dbReference>
<dbReference type="RefSeq" id="WP_207354099.1">
    <property type="nucleotide sequence ID" value="NZ_CP071503.1"/>
</dbReference>
<feature type="chain" id="PRO_5046405357" evidence="1">
    <location>
        <begin position="22"/>
        <end position="261"/>
    </location>
</feature>
<dbReference type="EMBL" id="CP071503">
    <property type="protein sequence ID" value="QSX32859.1"/>
    <property type="molecule type" value="Genomic_DNA"/>
</dbReference>
<dbReference type="Pfam" id="PF11101">
    <property type="entry name" value="DUF2884"/>
    <property type="match status" value="1"/>
</dbReference>
<name>A0ABX7QNC0_9GAMM</name>
<organism evidence="2 3">
    <name type="scientific">Shewanella avicenniae</name>
    <dbReference type="NCBI Taxonomy" id="2814294"/>
    <lineage>
        <taxon>Bacteria</taxon>
        <taxon>Pseudomonadati</taxon>
        <taxon>Pseudomonadota</taxon>
        <taxon>Gammaproteobacteria</taxon>
        <taxon>Alteromonadales</taxon>
        <taxon>Shewanellaceae</taxon>
        <taxon>Shewanella</taxon>
    </lineage>
</organism>
<evidence type="ECO:0000313" key="3">
    <source>
        <dbReference type="Proteomes" id="UP000662770"/>
    </source>
</evidence>
<evidence type="ECO:0000256" key="1">
    <source>
        <dbReference type="SAM" id="SignalP"/>
    </source>
</evidence>
<keyword evidence="3" id="KW-1185">Reference proteome</keyword>
<dbReference type="Proteomes" id="UP000662770">
    <property type="component" value="Chromosome"/>
</dbReference>
<evidence type="ECO:0000313" key="2">
    <source>
        <dbReference type="EMBL" id="QSX32859.1"/>
    </source>
</evidence>
<keyword evidence="1" id="KW-0732">Signal</keyword>
<feature type="signal peptide" evidence="1">
    <location>
        <begin position="1"/>
        <end position="21"/>
    </location>
</feature>